<feature type="compositionally biased region" description="Polar residues" evidence="5">
    <location>
        <begin position="926"/>
        <end position="943"/>
    </location>
</feature>
<feature type="region of interest" description="Disordered" evidence="5">
    <location>
        <begin position="1349"/>
        <end position="1394"/>
    </location>
</feature>
<dbReference type="GO" id="GO:0007030">
    <property type="term" value="P:Golgi organization"/>
    <property type="evidence" value="ECO:0007669"/>
    <property type="project" value="TreeGrafter"/>
</dbReference>
<feature type="compositionally biased region" description="Basic and acidic residues" evidence="5">
    <location>
        <begin position="1349"/>
        <end position="1359"/>
    </location>
</feature>
<keyword evidence="2" id="KW-0333">Golgi apparatus</keyword>
<dbReference type="InterPro" id="IPR019459">
    <property type="entry name" value="GRAB"/>
</dbReference>
<dbReference type="Pfam" id="PF03031">
    <property type="entry name" value="NIF"/>
    <property type="match status" value="1"/>
</dbReference>
<feature type="region of interest" description="Disordered" evidence="5">
    <location>
        <begin position="1083"/>
        <end position="1122"/>
    </location>
</feature>
<feature type="compositionally biased region" description="Low complexity" evidence="5">
    <location>
        <begin position="1084"/>
        <end position="1112"/>
    </location>
</feature>
<keyword evidence="3 4" id="KW-0175">Coiled coil</keyword>
<feature type="compositionally biased region" description="Polar residues" evidence="5">
    <location>
        <begin position="7"/>
        <end position="18"/>
    </location>
</feature>
<dbReference type="SMART" id="SM00577">
    <property type="entry name" value="CPDc"/>
    <property type="match status" value="1"/>
</dbReference>
<dbReference type="GO" id="GO:0031267">
    <property type="term" value="F:small GTPase binding"/>
    <property type="evidence" value="ECO:0007669"/>
    <property type="project" value="TreeGrafter"/>
</dbReference>
<dbReference type="Proteomes" id="UP001211907">
    <property type="component" value="Unassembled WGS sequence"/>
</dbReference>
<dbReference type="Gene3D" id="3.40.50.1000">
    <property type="entry name" value="HAD superfamily/HAD-like"/>
    <property type="match status" value="1"/>
</dbReference>
<feature type="compositionally biased region" description="Basic and acidic residues" evidence="5">
    <location>
        <begin position="1385"/>
        <end position="1394"/>
    </location>
</feature>
<feature type="coiled-coil region" evidence="4">
    <location>
        <begin position="347"/>
        <end position="374"/>
    </location>
</feature>
<accession>A0AAD5T8K8</accession>
<dbReference type="PROSITE" id="PS50969">
    <property type="entry name" value="FCP1"/>
    <property type="match status" value="1"/>
</dbReference>
<feature type="coiled-coil region" evidence="4">
    <location>
        <begin position="478"/>
        <end position="505"/>
    </location>
</feature>
<reference evidence="8" key="1">
    <citation type="submission" date="2020-05" db="EMBL/GenBank/DDBJ databases">
        <title>Phylogenomic resolution of chytrid fungi.</title>
        <authorList>
            <person name="Stajich J.E."/>
            <person name="Amses K."/>
            <person name="Simmons R."/>
            <person name="Seto K."/>
            <person name="Myers J."/>
            <person name="Bonds A."/>
            <person name="Quandt C.A."/>
            <person name="Barry K."/>
            <person name="Liu P."/>
            <person name="Grigoriev I."/>
            <person name="Longcore J.E."/>
            <person name="James T.Y."/>
        </authorList>
    </citation>
    <scope>NUCLEOTIDE SEQUENCE</scope>
    <source>
        <strain evidence="8">JEL0513</strain>
    </source>
</reference>
<dbReference type="InterPro" id="IPR023214">
    <property type="entry name" value="HAD_sf"/>
</dbReference>
<feature type="domain" description="GRIP" evidence="6">
    <location>
        <begin position="807"/>
        <end position="858"/>
    </location>
</feature>
<dbReference type="PROSITE" id="PS50913">
    <property type="entry name" value="GRIP"/>
    <property type="match status" value="1"/>
</dbReference>
<evidence type="ECO:0000256" key="5">
    <source>
        <dbReference type="SAM" id="MobiDB-lite"/>
    </source>
</evidence>
<dbReference type="InterPro" id="IPR004274">
    <property type="entry name" value="FCP1_dom"/>
</dbReference>
<evidence type="ECO:0008006" key="10">
    <source>
        <dbReference type="Google" id="ProtNLM"/>
    </source>
</evidence>
<dbReference type="GO" id="GO:0006888">
    <property type="term" value="P:endoplasmic reticulum to Golgi vesicle-mediated transport"/>
    <property type="evidence" value="ECO:0007669"/>
    <property type="project" value="TreeGrafter"/>
</dbReference>
<evidence type="ECO:0000256" key="3">
    <source>
        <dbReference type="ARBA" id="ARBA00023054"/>
    </source>
</evidence>
<name>A0AAD5T8K8_9FUNG</name>
<evidence type="ECO:0000313" key="9">
    <source>
        <dbReference type="Proteomes" id="UP001211907"/>
    </source>
</evidence>
<dbReference type="PANTHER" id="PTHR18921:SF2">
    <property type="entry name" value="THYROID RECEPTOR-INTERACTING PROTEIN 11"/>
    <property type="match status" value="1"/>
</dbReference>
<dbReference type="EMBL" id="JADGJH010000239">
    <property type="protein sequence ID" value="KAJ3132740.1"/>
    <property type="molecule type" value="Genomic_DNA"/>
</dbReference>
<feature type="domain" description="FCP1 homology" evidence="7">
    <location>
        <begin position="950"/>
        <end position="1198"/>
    </location>
</feature>
<feature type="coiled-coil region" evidence="4">
    <location>
        <begin position="273"/>
        <end position="321"/>
    </location>
</feature>
<feature type="compositionally biased region" description="Low complexity" evidence="5">
    <location>
        <begin position="914"/>
        <end position="925"/>
    </location>
</feature>
<protein>
    <recommendedName>
        <fullName evidence="10">FCP1 homology domain-containing protein</fullName>
    </recommendedName>
</protein>
<dbReference type="SUPFAM" id="SSF56784">
    <property type="entry name" value="HAD-like"/>
    <property type="match status" value="1"/>
</dbReference>
<sequence length="1394" mass="155444">MFRLLSPTATLTSNPAQENHSVNSNSNANTNNADEDIRSQRDALQLRYSQLQEKLNKAVGHLKPLVEENKSLKLKIESLSTINQKSELNNSDTEELLLAEIGALKQSLKVVQDEKENSLQSLHEKIKSLIQENNVLNTENMTLSSLLAIKDAEIAALRSSEADIQNQLANSLDKLKTTELELASVAPVQITQPKLQQSQEKVTELVAKLTQVTEANVVLTDKLALFQELQAGSKSQKKRTQIVLKKDLVQNNVKIADSQQENGSADHDEKILVQTLRDTCQTLENRVAQLSDNLIVAESTRTNLDNELHTERTEASNLRAEIVDRDLRTQSLQEVSDARVLAVEKRLDQANTLRDQLSIELESLKSNFEESENGAMQIRQLKFNTDSLVHEVERLLRRLVYELQRREFAAAGVENNFSLFKDVDSSVLSSLELREVFDLLKVEINEFVVAVKNEIVGYHANIVREQIEAVSAEYDQFMVDLNTELEEKTKTLHELQQQLVSVSKDKVQVSSENNVLMEKLRQLKTITPKIQEEMEANKNLKKQVDALNQQISNLTDEKALLKAQIIELNTAALAVAESSVTSAAAIAAQSEATATADEATSLALQEELLSLQVEYERLRTKLTALQHHMAESEDAFNQDLLKTQATVDEYKLQLDALERERETWEDMARESRETVVQAEEAAAEARAEAAEARNALDDAIRGRERDAISLGNLQSVLEEFQASKQADIDLAIDGISKQLAICAKSLEEYKQRAAAAEEKLNSVDLNAPSAVELETQLHERNIEIGKLRGRVISLETYLTEAIRRAESADSQVDRRLISNLLVQFLSIQRGDSKRFEVLTVIASVLKLSDEDRVKIGILRKIGGDSIRGPRSPGGGESFTDLWISFLIKEAGTAERAAQIKEANAASIAVSASGASAGSDNGGSMSLNGGETPSRVSEASTDGPPSQVRREMKRPLLVVLDLNGTLIDRVGKGIERAAANRNPLCPAAPDLTLNNHKVYLRPYLDVFLKFLFENFHVAAWTSATPKNSAPLADFIFEPFGGAKPLEFLWDREKCIIEPMPGKEYNSVKDLARIWSNNNLDRQQNLSAKSSRSSSPSPSSSSSLSTASPLSLSSGISQRAPSPDSLLSAANIEQSDDYPGPHSLWNQHNTILIDDSASKSCRTPLNHLLVPTFSVGNLSLAPNCDEDTVLLITMAYLESLLESHDRSIQSQLFSTRNNSSLIDNTRTQYQKQQNQWSVQKFMKESPLYLEIGSATYLNSKYCMMPSPEMRVLRHRYGANRPIMSEIRIAQTRACEIAAAAKTEVVKSKAEEKSNARAEDTRDDIVFSIVGGKKWERKKSRWNIIEKEEKEIEGEKKQKEERNEFEDANSEHLYKKVRKGRNNNPLSKEIEKGIQDL</sequence>
<dbReference type="InterPro" id="IPR000237">
    <property type="entry name" value="GRIP_dom"/>
</dbReference>
<evidence type="ECO:0000256" key="4">
    <source>
        <dbReference type="SAM" id="Coils"/>
    </source>
</evidence>
<evidence type="ECO:0000256" key="1">
    <source>
        <dbReference type="ARBA" id="ARBA00004555"/>
    </source>
</evidence>
<evidence type="ECO:0000256" key="2">
    <source>
        <dbReference type="ARBA" id="ARBA00023034"/>
    </source>
</evidence>
<keyword evidence="9" id="KW-1185">Reference proteome</keyword>
<feature type="region of interest" description="Disordered" evidence="5">
    <location>
        <begin position="914"/>
        <end position="947"/>
    </location>
</feature>
<feature type="coiled-coil region" evidence="4">
    <location>
        <begin position="601"/>
        <end position="702"/>
    </location>
</feature>
<proteinExistence type="predicted"/>
<feature type="coiled-coil region" evidence="4">
    <location>
        <begin position="112"/>
        <end position="139"/>
    </location>
</feature>
<feature type="compositionally biased region" description="Low complexity" evidence="5">
    <location>
        <begin position="19"/>
        <end position="32"/>
    </location>
</feature>
<evidence type="ECO:0000259" key="6">
    <source>
        <dbReference type="PROSITE" id="PS50913"/>
    </source>
</evidence>
<comment type="subcellular location">
    <subcellularLocation>
        <location evidence="1">Golgi apparatus</location>
    </subcellularLocation>
</comment>
<dbReference type="InterPro" id="IPR036412">
    <property type="entry name" value="HAD-like_sf"/>
</dbReference>
<gene>
    <name evidence="8" type="ORF">HK100_005007</name>
</gene>
<organism evidence="8 9">
    <name type="scientific">Physocladia obscura</name>
    <dbReference type="NCBI Taxonomy" id="109957"/>
    <lineage>
        <taxon>Eukaryota</taxon>
        <taxon>Fungi</taxon>
        <taxon>Fungi incertae sedis</taxon>
        <taxon>Chytridiomycota</taxon>
        <taxon>Chytridiomycota incertae sedis</taxon>
        <taxon>Chytridiomycetes</taxon>
        <taxon>Chytridiales</taxon>
        <taxon>Chytriomycetaceae</taxon>
        <taxon>Physocladia</taxon>
    </lineage>
</organism>
<feature type="coiled-coil region" evidence="4">
    <location>
        <begin position="739"/>
        <end position="766"/>
    </location>
</feature>
<feature type="region of interest" description="Disordered" evidence="5">
    <location>
        <begin position="1"/>
        <end position="34"/>
    </location>
</feature>
<dbReference type="PANTHER" id="PTHR18921">
    <property type="entry name" value="MYOSIN HEAVY CHAIN - RELATED"/>
    <property type="match status" value="1"/>
</dbReference>
<dbReference type="Pfam" id="PF10375">
    <property type="entry name" value="GRAB"/>
    <property type="match status" value="1"/>
</dbReference>
<evidence type="ECO:0000313" key="8">
    <source>
        <dbReference type="EMBL" id="KAJ3132740.1"/>
    </source>
</evidence>
<dbReference type="GO" id="GO:0005794">
    <property type="term" value="C:Golgi apparatus"/>
    <property type="evidence" value="ECO:0007669"/>
    <property type="project" value="UniProtKB-SubCell"/>
</dbReference>
<comment type="caution">
    <text evidence="8">The sequence shown here is derived from an EMBL/GenBank/DDBJ whole genome shotgun (WGS) entry which is preliminary data.</text>
</comment>
<evidence type="ECO:0000259" key="7">
    <source>
        <dbReference type="PROSITE" id="PS50969"/>
    </source>
</evidence>
<feature type="coiled-coil region" evidence="4">
    <location>
        <begin position="530"/>
        <end position="571"/>
    </location>
</feature>